<evidence type="ECO:0008006" key="4">
    <source>
        <dbReference type="Google" id="ProtNLM"/>
    </source>
</evidence>
<proteinExistence type="predicted"/>
<comment type="subcellular location">
    <subcellularLocation>
        <location evidence="1">Cytoplasm</location>
        <location evidence="1">Cytoskeleton</location>
        <location evidence="1">Cilium axoneme</location>
    </subcellularLocation>
</comment>
<dbReference type="GO" id="GO:0005930">
    <property type="term" value="C:axoneme"/>
    <property type="evidence" value="ECO:0007669"/>
    <property type="project" value="UniProtKB-SubCell"/>
</dbReference>
<protein>
    <recommendedName>
        <fullName evidence="4">F-box domain-containing protein</fullName>
    </recommendedName>
</protein>
<dbReference type="AlphaFoldDB" id="A0AAW1QQ52"/>
<dbReference type="InterPro" id="IPR036047">
    <property type="entry name" value="F-box-like_dom_sf"/>
</dbReference>
<evidence type="ECO:0000313" key="2">
    <source>
        <dbReference type="EMBL" id="KAK9823579.1"/>
    </source>
</evidence>
<reference evidence="2 3" key="1">
    <citation type="journal article" date="2024" name="Nat. Commun.">
        <title>Phylogenomics reveals the evolutionary origins of lichenization in chlorophyte algae.</title>
        <authorList>
            <person name="Puginier C."/>
            <person name="Libourel C."/>
            <person name="Otte J."/>
            <person name="Skaloud P."/>
            <person name="Haon M."/>
            <person name="Grisel S."/>
            <person name="Petersen M."/>
            <person name="Berrin J.G."/>
            <person name="Delaux P.M."/>
            <person name="Dal Grande F."/>
            <person name="Keller J."/>
        </authorList>
    </citation>
    <scope>NUCLEOTIDE SEQUENCE [LARGE SCALE GENOMIC DNA]</scope>
    <source>
        <strain evidence="2 3">SAG 2043</strain>
    </source>
</reference>
<dbReference type="Gene3D" id="3.80.10.10">
    <property type="entry name" value="Ribonuclease Inhibitor"/>
    <property type="match status" value="1"/>
</dbReference>
<gene>
    <name evidence="2" type="ORF">WJX72_003971</name>
</gene>
<evidence type="ECO:0000256" key="1">
    <source>
        <dbReference type="ARBA" id="ARBA00004430"/>
    </source>
</evidence>
<dbReference type="InterPro" id="IPR032675">
    <property type="entry name" value="LRR_dom_sf"/>
</dbReference>
<dbReference type="Proteomes" id="UP001489004">
    <property type="component" value="Unassembled WGS sequence"/>
</dbReference>
<dbReference type="Gene3D" id="1.20.1280.50">
    <property type="match status" value="1"/>
</dbReference>
<sequence length="206" mass="22479">MEGGWADLPDDILFRILVMLSGKDRQAVCKAAHGVCRSWCHQARAATTDVNINLRRLHNAQLRFGDVWQYVAHFPALSSVKVEQPMTALKQRGPVTDALPNGGPGDERSMAMDEAYEGGLTHENSSASFPGPFLRLLRSLPCLHALCLSGMEFEDISALSSLAQLHALSLAFTTASSVEPLTQLTALTYLRLSSTRVMTLKDLLQG</sequence>
<dbReference type="SUPFAM" id="SSF52058">
    <property type="entry name" value="L domain-like"/>
    <property type="match status" value="1"/>
</dbReference>
<dbReference type="SUPFAM" id="SSF81383">
    <property type="entry name" value="F-box domain"/>
    <property type="match status" value="1"/>
</dbReference>
<accession>A0AAW1QQ52</accession>
<name>A0AAW1QQ52_9CHLO</name>
<organism evidence="2 3">
    <name type="scientific">[Myrmecia] bisecta</name>
    <dbReference type="NCBI Taxonomy" id="41462"/>
    <lineage>
        <taxon>Eukaryota</taxon>
        <taxon>Viridiplantae</taxon>
        <taxon>Chlorophyta</taxon>
        <taxon>core chlorophytes</taxon>
        <taxon>Trebouxiophyceae</taxon>
        <taxon>Trebouxiales</taxon>
        <taxon>Trebouxiaceae</taxon>
        <taxon>Myrmecia</taxon>
    </lineage>
</organism>
<evidence type="ECO:0000313" key="3">
    <source>
        <dbReference type="Proteomes" id="UP001489004"/>
    </source>
</evidence>
<dbReference type="EMBL" id="JALJOR010000002">
    <property type="protein sequence ID" value="KAK9823579.1"/>
    <property type="molecule type" value="Genomic_DNA"/>
</dbReference>
<comment type="caution">
    <text evidence="2">The sequence shown here is derived from an EMBL/GenBank/DDBJ whole genome shotgun (WGS) entry which is preliminary data.</text>
</comment>
<keyword evidence="3" id="KW-1185">Reference proteome</keyword>